<dbReference type="STRING" id="380244.SAMN05216298_1645"/>
<feature type="transmembrane region" description="Helical" evidence="1">
    <location>
        <begin position="109"/>
        <end position="137"/>
    </location>
</feature>
<feature type="transmembrane region" description="Helical" evidence="1">
    <location>
        <begin position="181"/>
        <end position="202"/>
    </location>
</feature>
<name>A0A1G9F8Q1_9ACTN</name>
<dbReference type="EMBL" id="FNGF01000002">
    <property type="protein sequence ID" value="SDK84764.1"/>
    <property type="molecule type" value="Genomic_DNA"/>
</dbReference>
<reference evidence="3" key="1">
    <citation type="submission" date="2016-10" db="EMBL/GenBank/DDBJ databases">
        <authorList>
            <person name="Varghese N."/>
            <person name="Submissions S."/>
        </authorList>
    </citation>
    <scope>NUCLEOTIDE SEQUENCE [LARGE SCALE GENOMIC DNA]</scope>
    <source>
        <strain evidence="3">CGMCC 4.3147</strain>
    </source>
</reference>
<dbReference type="GO" id="GO:0005886">
    <property type="term" value="C:plasma membrane"/>
    <property type="evidence" value="ECO:0007669"/>
    <property type="project" value="UniProtKB-SubCell"/>
</dbReference>
<dbReference type="AlphaFoldDB" id="A0A1G9F8Q1"/>
<keyword evidence="1" id="KW-0812">Transmembrane</keyword>
<keyword evidence="1" id="KW-0472">Membrane</keyword>
<keyword evidence="3" id="KW-1185">Reference proteome</keyword>
<feature type="transmembrane region" description="Helical" evidence="1">
    <location>
        <begin position="64"/>
        <end position="88"/>
    </location>
</feature>
<dbReference type="Proteomes" id="UP000198662">
    <property type="component" value="Unassembled WGS sequence"/>
</dbReference>
<feature type="transmembrane region" description="Helical" evidence="1">
    <location>
        <begin position="157"/>
        <end position="176"/>
    </location>
</feature>
<feature type="transmembrane region" description="Helical" evidence="1">
    <location>
        <begin position="12"/>
        <end position="32"/>
    </location>
</feature>
<dbReference type="RefSeq" id="WP_091045886.1">
    <property type="nucleotide sequence ID" value="NZ_FNGF01000002.1"/>
</dbReference>
<evidence type="ECO:0000313" key="2">
    <source>
        <dbReference type="EMBL" id="SDK84764.1"/>
    </source>
</evidence>
<dbReference type="OrthoDB" id="3579673at2"/>
<evidence type="ECO:0000256" key="1">
    <source>
        <dbReference type="SAM" id="Phobius"/>
    </source>
</evidence>
<proteinExistence type="predicted"/>
<sequence length="329" mass="35404">MIWLTWRHMRTQTLWTAAALAALAVYLLYLGADLREVYDRDIAGCTAECGQAARAVADAFGTPLLLLGLVLIAGPALLGAFWGAPLITRELETGTHRLVWNQSVTRTRWLTVKLVLVGGVSVLLTGALSLLLTWAAAPYDQVAASRFEPLTFAARDIAPFGYALLAFAIGLAVGVLARKTLLAMAVTIALFIAFQVLMATAVRPHFAEPVTETIAWSDANAVGTIDSFGIGPHGAGIQGYTITDAWVLSDYITVYKADGTEVDEDDIAACDQQTLHPDECMTSLGAVFDVTYQPADRYWPFQWAEFAAAAGLAALLIGLAFWRVPRGIN</sequence>
<organism evidence="2 3">
    <name type="scientific">Glycomyces sambucus</name>
    <dbReference type="NCBI Taxonomy" id="380244"/>
    <lineage>
        <taxon>Bacteria</taxon>
        <taxon>Bacillati</taxon>
        <taxon>Actinomycetota</taxon>
        <taxon>Actinomycetes</taxon>
        <taxon>Glycomycetales</taxon>
        <taxon>Glycomycetaceae</taxon>
        <taxon>Glycomyces</taxon>
    </lineage>
</organism>
<accession>A0A1G9F8Q1</accession>
<gene>
    <name evidence="2" type="ORF">SAMN05216298_1645</name>
</gene>
<evidence type="ECO:0000313" key="3">
    <source>
        <dbReference type="Proteomes" id="UP000198662"/>
    </source>
</evidence>
<protein>
    <submittedName>
        <fullName evidence="2">ABC-2 family transporter protein</fullName>
    </submittedName>
</protein>
<dbReference type="Pfam" id="PF12679">
    <property type="entry name" value="ABC2_membrane_2"/>
    <property type="match status" value="1"/>
</dbReference>
<keyword evidence="1" id="KW-1133">Transmembrane helix</keyword>
<dbReference type="GO" id="GO:0140359">
    <property type="term" value="F:ABC-type transporter activity"/>
    <property type="evidence" value="ECO:0007669"/>
    <property type="project" value="InterPro"/>
</dbReference>
<feature type="transmembrane region" description="Helical" evidence="1">
    <location>
        <begin position="306"/>
        <end position="324"/>
    </location>
</feature>